<dbReference type="Pfam" id="PF11926">
    <property type="entry name" value="DUF3444"/>
    <property type="match status" value="2"/>
</dbReference>
<organism evidence="3 4">
    <name type="scientific">Platanthera guangdongensis</name>
    <dbReference type="NCBI Taxonomy" id="2320717"/>
    <lineage>
        <taxon>Eukaryota</taxon>
        <taxon>Viridiplantae</taxon>
        <taxon>Streptophyta</taxon>
        <taxon>Embryophyta</taxon>
        <taxon>Tracheophyta</taxon>
        <taxon>Spermatophyta</taxon>
        <taxon>Magnoliopsida</taxon>
        <taxon>Liliopsida</taxon>
        <taxon>Asparagales</taxon>
        <taxon>Orchidaceae</taxon>
        <taxon>Orchidoideae</taxon>
        <taxon>Orchideae</taxon>
        <taxon>Orchidinae</taxon>
        <taxon>Platanthera</taxon>
    </lineage>
</organism>
<feature type="compositionally biased region" description="Basic and acidic residues" evidence="1">
    <location>
        <begin position="395"/>
        <end position="404"/>
    </location>
</feature>
<gene>
    <name evidence="3" type="ORF">KSP40_PGU007835</name>
</gene>
<proteinExistence type="predicted"/>
<comment type="caution">
    <text evidence="3">The sequence shown here is derived from an EMBL/GenBank/DDBJ whole genome shotgun (WGS) entry which is preliminary data.</text>
</comment>
<dbReference type="SMART" id="SM00271">
    <property type="entry name" value="DnaJ"/>
    <property type="match status" value="1"/>
</dbReference>
<feature type="region of interest" description="Disordered" evidence="1">
    <location>
        <begin position="634"/>
        <end position="676"/>
    </location>
</feature>
<feature type="compositionally biased region" description="Basic and acidic residues" evidence="1">
    <location>
        <begin position="335"/>
        <end position="346"/>
    </location>
</feature>
<evidence type="ECO:0000259" key="2">
    <source>
        <dbReference type="PROSITE" id="PS50076"/>
    </source>
</evidence>
<evidence type="ECO:0000313" key="3">
    <source>
        <dbReference type="EMBL" id="KAK8968003.1"/>
    </source>
</evidence>
<sequence length="932" mass="104969">MECNKEEAIRAKDIAEMKMKGRDFDGAKKLLLKALRLFPDIDNGSHMLTVCEVHCSGLSLVNGQKDHYGVLQVEPLADESSIRKQYRKLALLLHPDKNKFAGAEAAFKLVGEAYKVLSDKTSRIVYDAKRQVHIRTMPSLKPQNSRNVGTNTNTMHSSQYQYVGKQSSDFFGSQYFWSVCVHCNNLFQYPRSLLNREVQCQRCLKKVHAFEVTPQNVPPSSDSGISCNQTGFQHTEEFSHNKWSYTNFGSPSVTARHPAASKHSKSVYGSTNKVEKTETGKKPAAKTSSTGARRMRTAVSSNSAGSTQNGSAGGANVHPTILKDGPMSGRNPRRTARDKPNVTYKEDESDDDFASPSKRSRKSGSYNKKSQNISSPEILTNGLKKTSENPNGKQLNDDQGKDKLPGSNAKSAVDPRSKTENESSFSYPDPEFNNFDTDRDQSKFAVNQIWAVYDDDDGMPRYYALIQKVFAPGFKLKYTWLEYNPTSLAEKSWAKAQLPAACGNFKTGKVCSTTCQLMFSHLVFGERGRGSTYDIFPKKGEIWALFSEWDMQWSSAEQIPKKYAYEFVEILSDYVPGQDFTVSHLVKVEGFLYLFARALEKGTSVVPPEHFLKFSHQIPFFRVSVERDGIPPDSFELDPAALPQNAESDAGSAHTDDVASVMSGHPCPPTQADDDIVKDDVIRSTKLRSTQNDLDIPTRSTEDPSYIEQESTNFEFFDFQEGRLKEKFKPGQIWALYSEINEYPNYYAWVKKAEWEKCGLSMKWLKFSPQNENEKSWLKNGLPVGCGRFKLLPQVNQFDSTNAFSHMVHATCILPSNLYEIRPSAGEVWAIFSNWSIKWTSRDVGADTGYGLVEVIELDKGEINVLPLTKVEGYRYIFMPEFRTVAIPIHECLRFSHQIPAFRLTNQESGKLKDCWELDPDSIPKILLTPTS</sequence>
<dbReference type="InterPro" id="IPR036869">
    <property type="entry name" value="J_dom_sf"/>
</dbReference>
<dbReference type="EMBL" id="JBBWWR010000004">
    <property type="protein sequence ID" value="KAK8968003.1"/>
    <property type="molecule type" value="Genomic_DNA"/>
</dbReference>
<feature type="compositionally biased region" description="Polar residues" evidence="1">
    <location>
        <begin position="298"/>
        <end position="310"/>
    </location>
</feature>
<dbReference type="SUPFAM" id="SSF46565">
    <property type="entry name" value="Chaperone J-domain"/>
    <property type="match status" value="1"/>
</dbReference>
<dbReference type="InterPro" id="IPR024593">
    <property type="entry name" value="DUF3444"/>
</dbReference>
<dbReference type="Proteomes" id="UP001412067">
    <property type="component" value="Unassembled WGS sequence"/>
</dbReference>
<dbReference type="Pfam" id="PF00226">
    <property type="entry name" value="DnaJ"/>
    <property type="match status" value="1"/>
</dbReference>
<name>A0ABR2MYN6_9ASPA</name>
<dbReference type="PANTHER" id="PTHR47374">
    <property type="entry name" value="ENDOSOME ANTIGEN-LIKE PROTEIN, PUTATIVE (DUF3444)-RELATED"/>
    <property type="match status" value="1"/>
</dbReference>
<feature type="domain" description="J" evidence="2">
    <location>
        <begin position="66"/>
        <end position="130"/>
    </location>
</feature>
<dbReference type="PRINTS" id="PR00625">
    <property type="entry name" value="JDOMAIN"/>
</dbReference>
<dbReference type="InterPro" id="IPR001623">
    <property type="entry name" value="DnaJ_domain"/>
</dbReference>
<evidence type="ECO:0000313" key="4">
    <source>
        <dbReference type="Proteomes" id="UP001412067"/>
    </source>
</evidence>
<reference evidence="3 4" key="1">
    <citation type="journal article" date="2022" name="Nat. Plants">
        <title>Genomes of leafy and leafless Platanthera orchids illuminate the evolution of mycoheterotrophy.</title>
        <authorList>
            <person name="Li M.H."/>
            <person name="Liu K.W."/>
            <person name="Li Z."/>
            <person name="Lu H.C."/>
            <person name="Ye Q.L."/>
            <person name="Zhang D."/>
            <person name="Wang J.Y."/>
            <person name="Li Y.F."/>
            <person name="Zhong Z.M."/>
            <person name="Liu X."/>
            <person name="Yu X."/>
            <person name="Liu D.K."/>
            <person name="Tu X.D."/>
            <person name="Liu B."/>
            <person name="Hao Y."/>
            <person name="Liao X.Y."/>
            <person name="Jiang Y.T."/>
            <person name="Sun W.H."/>
            <person name="Chen J."/>
            <person name="Chen Y.Q."/>
            <person name="Ai Y."/>
            <person name="Zhai J.W."/>
            <person name="Wu S.S."/>
            <person name="Zhou Z."/>
            <person name="Hsiao Y.Y."/>
            <person name="Wu W.L."/>
            <person name="Chen Y.Y."/>
            <person name="Lin Y.F."/>
            <person name="Hsu J.L."/>
            <person name="Li C.Y."/>
            <person name="Wang Z.W."/>
            <person name="Zhao X."/>
            <person name="Zhong W.Y."/>
            <person name="Ma X.K."/>
            <person name="Ma L."/>
            <person name="Huang J."/>
            <person name="Chen G.Z."/>
            <person name="Huang M.Z."/>
            <person name="Huang L."/>
            <person name="Peng D.H."/>
            <person name="Luo Y.B."/>
            <person name="Zou S.Q."/>
            <person name="Chen S.P."/>
            <person name="Lan S."/>
            <person name="Tsai W.C."/>
            <person name="Van de Peer Y."/>
            <person name="Liu Z.J."/>
        </authorList>
    </citation>
    <scope>NUCLEOTIDE SEQUENCE [LARGE SCALE GENOMIC DNA]</scope>
    <source>
        <strain evidence="3">Lor288</strain>
    </source>
</reference>
<dbReference type="Gene3D" id="1.10.287.110">
    <property type="entry name" value="DnaJ domain"/>
    <property type="match status" value="1"/>
</dbReference>
<feature type="region of interest" description="Disordered" evidence="1">
    <location>
        <begin position="252"/>
        <end position="438"/>
    </location>
</feature>
<dbReference type="PANTHER" id="PTHR47374:SF6">
    <property type="entry name" value="ENDOSOME ANTIGEN-LIKE PROTEIN, PUTATIVE (DUF3444)-RELATED"/>
    <property type="match status" value="1"/>
</dbReference>
<keyword evidence="4" id="KW-1185">Reference proteome</keyword>
<protein>
    <recommendedName>
        <fullName evidence="2">J domain-containing protein</fullName>
    </recommendedName>
</protein>
<evidence type="ECO:0000256" key="1">
    <source>
        <dbReference type="SAM" id="MobiDB-lite"/>
    </source>
</evidence>
<accession>A0ABR2MYN6</accession>
<feature type="compositionally biased region" description="Polar residues" evidence="1">
    <location>
        <begin position="363"/>
        <end position="378"/>
    </location>
</feature>
<dbReference type="PROSITE" id="PS50076">
    <property type="entry name" value="DNAJ_2"/>
    <property type="match status" value="1"/>
</dbReference>
<dbReference type="CDD" id="cd06257">
    <property type="entry name" value="DnaJ"/>
    <property type="match status" value="1"/>
</dbReference>